<evidence type="ECO:0000313" key="2">
    <source>
        <dbReference type="EMBL" id="KAF9991914.1"/>
    </source>
</evidence>
<gene>
    <name evidence="2" type="ORF">BGZ65_012946</name>
</gene>
<protein>
    <submittedName>
        <fullName evidence="2">Uncharacterized protein</fullName>
    </submittedName>
</protein>
<accession>A0A9P6SR11</accession>
<evidence type="ECO:0000256" key="1">
    <source>
        <dbReference type="SAM" id="MobiDB-lite"/>
    </source>
</evidence>
<keyword evidence="3" id="KW-1185">Reference proteome</keyword>
<name>A0A9P6SR11_9FUNG</name>
<proteinExistence type="predicted"/>
<organism evidence="2 3">
    <name type="scientific">Modicella reniformis</name>
    <dbReference type="NCBI Taxonomy" id="1440133"/>
    <lineage>
        <taxon>Eukaryota</taxon>
        <taxon>Fungi</taxon>
        <taxon>Fungi incertae sedis</taxon>
        <taxon>Mucoromycota</taxon>
        <taxon>Mortierellomycotina</taxon>
        <taxon>Mortierellomycetes</taxon>
        <taxon>Mortierellales</taxon>
        <taxon>Mortierellaceae</taxon>
        <taxon>Modicella</taxon>
    </lineage>
</organism>
<feature type="region of interest" description="Disordered" evidence="1">
    <location>
        <begin position="132"/>
        <end position="155"/>
    </location>
</feature>
<dbReference type="Proteomes" id="UP000749646">
    <property type="component" value="Unassembled WGS sequence"/>
</dbReference>
<feature type="non-terminal residue" evidence="2">
    <location>
        <position position="155"/>
    </location>
</feature>
<sequence>MHGPVHHPHHPLWGAGAPGVPEMVTEIQAGPGHPMAIDTLQGPLAYTNPNLDVYELQKLEQHRLHIQKLQQLEQNAAAAAAKSANPHDVSMTRSMSDHYAARPQLTHFHSEQQRSRQHPANNLALVIPSTPAGRLVPSAAPSPVSGTFPSPAAYP</sequence>
<dbReference type="AlphaFoldDB" id="A0A9P6SR11"/>
<reference evidence="2" key="1">
    <citation type="journal article" date="2020" name="Fungal Divers.">
        <title>Resolving the Mortierellaceae phylogeny through synthesis of multi-gene phylogenetics and phylogenomics.</title>
        <authorList>
            <person name="Vandepol N."/>
            <person name="Liber J."/>
            <person name="Desiro A."/>
            <person name="Na H."/>
            <person name="Kennedy M."/>
            <person name="Barry K."/>
            <person name="Grigoriev I.V."/>
            <person name="Miller A.N."/>
            <person name="O'Donnell K."/>
            <person name="Stajich J.E."/>
            <person name="Bonito G."/>
        </authorList>
    </citation>
    <scope>NUCLEOTIDE SEQUENCE</scope>
    <source>
        <strain evidence="2">MES-2147</strain>
    </source>
</reference>
<dbReference type="EMBL" id="JAAAHW010002455">
    <property type="protein sequence ID" value="KAF9991914.1"/>
    <property type="molecule type" value="Genomic_DNA"/>
</dbReference>
<evidence type="ECO:0000313" key="3">
    <source>
        <dbReference type="Proteomes" id="UP000749646"/>
    </source>
</evidence>
<comment type="caution">
    <text evidence="2">The sequence shown here is derived from an EMBL/GenBank/DDBJ whole genome shotgun (WGS) entry which is preliminary data.</text>
</comment>